<feature type="domain" description="Glycosyltransferase 2-like" evidence="1">
    <location>
        <begin position="7"/>
        <end position="164"/>
    </location>
</feature>
<reference evidence="2 3" key="1">
    <citation type="submission" date="2024-09" db="EMBL/GenBank/DDBJ databases">
        <authorList>
            <person name="Sun Q."/>
            <person name="Mori K."/>
        </authorList>
    </citation>
    <scope>NUCLEOTIDE SEQUENCE [LARGE SCALE GENOMIC DNA]</scope>
    <source>
        <strain evidence="2 3">TISTR 1856</strain>
    </source>
</reference>
<name>A0ABV5LWP6_9ACTN</name>
<keyword evidence="2" id="KW-0328">Glycosyltransferase</keyword>
<dbReference type="Proteomes" id="UP001589748">
    <property type="component" value="Unassembled WGS sequence"/>
</dbReference>
<dbReference type="InterPro" id="IPR029044">
    <property type="entry name" value="Nucleotide-diphossugar_trans"/>
</dbReference>
<proteinExistence type="predicted"/>
<dbReference type="InterPro" id="IPR050834">
    <property type="entry name" value="Glycosyltransf_2"/>
</dbReference>
<evidence type="ECO:0000313" key="3">
    <source>
        <dbReference type="Proteomes" id="UP001589748"/>
    </source>
</evidence>
<organism evidence="2 3">
    <name type="scientific">Kineococcus gynurae</name>
    <dbReference type="NCBI Taxonomy" id="452979"/>
    <lineage>
        <taxon>Bacteria</taxon>
        <taxon>Bacillati</taxon>
        <taxon>Actinomycetota</taxon>
        <taxon>Actinomycetes</taxon>
        <taxon>Kineosporiales</taxon>
        <taxon>Kineosporiaceae</taxon>
        <taxon>Kineococcus</taxon>
    </lineage>
</organism>
<dbReference type="EC" id="2.4.-.-" evidence="2"/>
<keyword evidence="2" id="KW-0808">Transferase</keyword>
<accession>A0ABV5LWP6</accession>
<dbReference type="EMBL" id="JBHMDM010000007">
    <property type="protein sequence ID" value="MFB9378517.1"/>
    <property type="molecule type" value="Genomic_DNA"/>
</dbReference>
<comment type="caution">
    <text evidence="2">The sequence shown here is derived from an EMBL/GenBank/DDBJ whole genome shotgun (WGS) entry which is preliminary data.</text>
</comment>
<gene>
    <name evidence="2" type="ORF">ACFFVI_16245</name>
</gene>
<dbReference type="InterPro" id="IPR001173">
    <property type="entry name" value="Glyco_trans_2-like"/>
</dbReference>
<keyword evidence="3" id="KW-1185">Reference proteome</keyword>
<protein>
    <submittedName>
        <fullName evidence="2">Glycosyltransferase</fullName>
        <ecNumber evidence="2">2.4.-.-</ecNumber>
    </submittedName>
</protein>
<dbReference type="SUPFAM" id="SSF53448">
    <property type="entry name" value="Nucleotide-diphospho-sugar transferases"/>
    <property type="match status" value="1"/>
</dbReference>
<dbReference type="RefSeq" id="WP_380136834.1">
    <property type="nucleotide sequence ID" value="NZ_JBHLUI010000008.1"/>
</dbReference>
<dbReference type="GO" id="GO:0016757">
    <property type="term" value="F:glycosyltransferase activity"/>
    <property type="evidence" value="ECO:0007669"/>
    <property type="project" value="UniProtKB-KW"/>
</dbReference>
<dbReference type="Pfam" id="PF00535">
    <property type="entry name" value="Glycos_transf_2"/>
    <property type="match status" value="1"/>
</dbReference>
<dbReference type="PANTHER" id="PTHR43685:SF12">
    <property type="entry name" value="GLYCOSYL TRANSFERASE FAMILY 2"/>
    <property type="match status" value="1"/>
</dbReference>
<evidence type="ECO:0000259" key="1">
    <source>
        <dbReference type="Pfam" id="PF00535"/>
    </source>
</evidence>
<dbReference type="Gene3D" id="3.90.550.10">
    <property type="entry name" value="Spore Coat Polysaccharide Biosynthesis Protein SpsA, Chain A"/>
    <property type="match status" value="1"/>
</dbReference>
<evidence type="ECO:0000313" key="2">
    <source>
        <dbReference type="EMBL" id="MFB9378517.1"/>
    </source>
</evidence>
<sequence>MSEPDVSVVIPCRDVVDVVEDQLRALQAQDFPGRFEVVLSDNGSRDGLADHVEAWAREFGLDLRRVDSSAVGGVSHARNVGLRAARAPVVAICDADDLVVPGWLRALAEAARGAELVGGVMDVISLNDEVRRAWRPGPPADGLPQKFGFLPYAMGCNLAVHRDVALGLGGWDETYVAGGDDVDFAWRLQLAGHRLAVATDAVVQYRYRTDLPGTARQFRAYARCEDRLLRQFAPAGARPEKPSRFRRDLSWLVRNVRDVRGDEAARGRWVCRFATFRGRTAGNLRGALGR</sequence>
<dbReference type="PANTHER" id="PTHR43685">
    <property type="entry name" value="GLYCOSYLTRANSFERASE"/>
    <property type="match status" value="1"/>
</dbReference>